<dbReference type="Proteomes" id="UP000697127">
    <property type="component" value="Unassembled WGS sequence"/>
</dbReference>
<evidence type="ECO:0000313" key="6">
    <source>
        <dbReference type="Proteomes" id="UP000697127"/>
    </source>
</evidence>
<comment type="subcellular location">
    <subcellularLocation>
        <location evidence="2">Mitochondrion</location>
    </subcellularLocation>
</comment>
<dbReference type="EMBL" id="PUHW01000103">
    <property type="protein sequence ID" value="KAG0689064.1"/>
    <property type="molecule type" value="Genomic_DNA"/>
</dbReference>
<evidence type="ECO:0000256" key="1">
    <source>
        <dbReference type="ARBA" id="ARBA00003548"/>
    </source>
</evidence>
<comment type="function">
    <text evidence="1">Required for respiratory activity and maintenance and expression of the mitochondrial genome.</text>
</comment>
<comment type="similarity">
    <text evidence="3">Belongs to the RRG9 family.</text>
</comment>
<dbReference type="GO" id="GO:0005739">
    <property type="term" value="C:mitochondrion"/>
    <property type="evidence" value="ECO:0007669"/>
    <property type="project" value="UniProtKB-SubCell"/>
</dbReference>
<comment type="caution">
    <text evidence="5">The sequence shown here is derived from an EMBL/GenBank/DDBJ whole genome shotgun (WGS) entry which is preliminary data.</text>
</comment>
<evidence type="ECO:0000313" key="5">
    <source>
        <dbReference type="EMBL" id="KAG0689064.1"/>
    </source>
</evidence>
<gene>
    <name evidence="5" type="primary">RRG9</name>
    <name evidence="5" type="ORF">C6P40_000166</name>
</gene>
<dbReference type="PANTHER" id="PTHR13475:SF3">
    <property type="entry name" value="NEUGRIN"/>
    <property type="match status" value="1"/>
</dbReference>
<keyword evidence="6" id="KW-1185">Reference proteome</keyword>
<dbReference type="InterPro" id="IPR010487">
    <property type="entry name" value="NGRN/Rrg9"/>
</dbReference>
<evidence type="ECO:0000256" key="4">
    <source>
        <dbReference type="ARBA" id="ARBA00013566"/>
    </source>
</evidence>
<evidence type="ECO:0000256" key="3">
    <source>
        <dbReference type="ARBA" id="ARBA00010895"/>
    </source>
</evidence>
<accession>A0A9P6WKY2</accession>
<organism evidence="5 6">
    <name type="scientific">Pichia californica</name>
    <dbReference type="NCBI Taxonomy" id="460514"/>
    <lineage>
        <taxon>Eukaryota</taxon>
        <taxon>Fungi</taxon>
        <taxon>Dikarya</taxon>
        <taxon>Ascomycota</taxon>
        <taxon>Saccharomycotina</taxon>
        <taxon>Pichiomycetes</taxon>
        <taxon>Pichiales</taxon>
        <taxon>Pichiaceae</taxon>
        <taxon>Pichia</taxon>
    </lineage>
</organism>
<proteinExistence type="inferred from homology"/>
<dbReference type="PANTHER" id="PTHR13475">
    <property type="entry name" value="NEUGRIN"/>
    <property type="match status" value="1"/>
</dbReference>
<name>A0A9P6WKY2_9ASCO</name>
<evidence type="ECO:0000256" key="2">
    <source>
        <dbReference type="ARBA" id="ARBA00004173"/>
    </source>
</evidence>
<dbReference type="GO" id="GO:0005634">
    <property type="term" value="C:nucleus"/>
    <property type="evidence" value="ECO:0007669"/>
    <property type="project" value="TreeGrafter"/>
</dbReference>
<sequence length="264" mass="31146">MSIFYGIQKRFIHITKVSLKSDSKRPTTWNLPDLDKLPGGFKGKVYNKRSWNEYLLENAKKLENEKANGNNNGYNITPPPKGWRKNKNLPDWLRTKYALKEKSMKTDLSKVKRLSPSTARAIRALHDEFSDELPNEKLAEFFKVSPIAISKILKSRWSPTEKELDKLESRWERKLSRQVTEKMIESKFNEFIEEKERKLKLEIPQFFKQELHSYYLKHGIENIKNHFDELNQARIEREKVKDSKISNYVNTVITSNPNNNNTSD</sequence>
<dbReference type="AlphaFoldDB" id="A0A9P6WKY2"/>
<reference evidence="5" key="1">
    <citation type="submission" date="2020-11" db="EMBL/GenBank/DDBJ databases">
        <title>Kefir isolates.</title>
        <authorList>
            <person name="Marcisauskas S."/>
            <person name="Kim Y."/>
            <person name="Blasche S."/>
        </authorList>
    </citation>
    <scope>NUCLEOTIDE SEQUENCE</scope>
    <source>
        <strain evidence="5">Olga-1</strain>
    </source>
</reference>
<protein>
    <recommendedName>
        <fullName evidence="4">Required for respiratory growth protein 9, mitochondrial</fullName>
    </recommendedName>
</protein>
<dbReference type="OrthoDB" id="5578174at2759"/>
<dbReference type="Pfam" id="PF06413">
    <property type="entry name" value="Neugrin"/>
    <property type="match status" value="1"/>
</dbReference>